<sequence>MLVNKRQTAILDIGHPFCITEVGTNVELAQLVIQISQCNINVDHEKIQFSVVVVDCS</sequence>
<protein>
    <submittedName>
        <fullName evidence="1">Uncharacterized protein</fullName>
    </submittedName>
</protein>
<comment type="caution">
    <text evidence="1">The sequence shown here is derived from an EMBL/GenBank/DDBJ whole genome shotgun (WGS) entry which is preliminary data.</text>
</comment>
<proteinExistence type="predicted"/>
<name>A0A392QSF7_9FABA</name>
<evidence type="ECO:0000313" key="1">
    <source>
        <dbReference type="EMBL" id="MCI26919.1"/>
    </source>
</evidence>
<accession>A0A392QSF7</accession>
<dbReference type="AlphaFoldDB" id="A0A392QSF7"/>
<dbReference type="EMBL" id="LXQA010156184">
    <property type="protein sequence ID" value="MCI26919.1"/>
    <property type="molecule type" value="Genomic_DNA"/>
</dbReference>
<keyword evidence="2" id="KW-1185">Reference proteome</keyword>
<reference evidence="1 2" key="1">
    <citation type="journal article" date="2018" name="Front. Plant Sci.">
        <title>Red Clover (Trifolium pratense) and Zigzag Clover (T. medium) - A Picture of Genomic Similarities and Differences.</title>
        <authorList>
            <person name="Dluhosova J."/>
            <person name="Istvanek J."/>
            <person name="Nedelnik J."/>
            <person name="Repkova J."/>
        </authorList>
    </citation>
    <scope>NUCLEOTIDE SEQUENCE [LARGE SCALE GENOMIC DNA]</scope>
    <source>
        <strain evidence="2">cv. 10/8</strain>
        <tissue evidence="1">Leaf</tissue>
    </source>
</reference>
<dbReference type="Proteomes" id="UP000265520">
    <property type="component" value="Unassembled WGS sequence"/>
</dbReference>
<evidence type="ECO:0000313" key="2">
    <source>
        <dbReference type="Proteomes" id="UP000265520"/>
    </source>
</evidence>
<organism evidence="1 2">
    <name type="scientific">Trifolium medium</name>
    <dbReference type="NCBI Taxonomy" id="97028"/>
    <lineage>
        <taxon>Eukaryota</taxon>
        <taxon>Viridiplantae</taxon>
        <taxon>Streptophyta</taxon>
        <taxon>Embryophyta</taxon>
        <taxon>Tracheophyta</taxon>
        <taxon>Spermatophyta</taxon>
        <taxon>Magnoliopsida</taxon>
        <taxon>eudicotyledons</taxon>
        <taxon>Gunneridae</taxon>
        <taxon>Pentapetalae</taxon>
        <taxon>rosids</taxon>
        <taxon>fabids</taxon>
        <taxon>Fabales</taxon>
        <taxon>Fabaceae</taxon>
        <taxon>Papilionoideae</taxon>
        <taxon>50 kb inversion clade</taxon>
        <taxon>NPAAA clade</taxon>
        <taxon>Hologalegina</taxon>
        <taxon>IRL clade</taxon>
        <taxon>Trifolieae</taxon>
        <taxon>Trifolium</taxon>
    </lineage>
</organism>